<dbReference type="EMBL" id="CAQQ02020075">
    <property type="status" value="NOT_ANNOTATED_CDS"/>
    <property type="molecule type" value="Genomic_DNA"/>
</dbReference>
<dbReference type="EnsemblMetazoa" id="MESCA002600-RA">
    <property type="protein sequence ID" value="MESCA002600-PA"/>
    <property type="gene ID" value="MESCA002600"/>
</dbReference>
<evidence type="ECO:0000256" key="1">
    <source>
        <dbReference type="SAM" id="MobiDB-lite"/>
    </source>
</evidence>
<sequence>MLYNKNRDAVFYENNMSRYPIVGDFSNEVIISLSSSYTNTNEVDGVDETERTPTEEDTIENDNFDEDFEEHSDIKRSSRTTKGIPPDRYEATCVTTLDLYERRL</sequence>
<dbReference type="AlphaFoldDB" id="T1GGS1"/>
<protein>
    <submittedName>
        <fullName evidence="2">Uncharacterized protein</fullName>
    </submittedName>
</protein>
<keyword evidence="3" id="KW-1185">Reference proteome</keyword>
<evidence type="ECO:0000313" key="2">
    <source>
        <dbReference type="EnsemblMetazoa" id="MESCA002600-PA"/>
    </source>
</evidence>
<reference evidence="2" key="2">
    <citation type="submission" date="2015-06" db="UniProtKB">
        <authorList>
            <consortium name="EnsemblMetazoa"/>
        </authorList>
    </citation>
    <scope>IDENTIFICATION</scope>
</reference>
<evidence type="ECO:0000313" key="3">
    <source>
        <dbReference type="Proteomes" id="UP000015102"/>
    </source>
</evidence>
<dbReference type="EMBL" id="CAQQ02020073">
    <property type="status" value="NOT_ANNOTATED_CDS"/>
    <property type="molecule type" value="Genomic_DNA"/>
</dbReference>
<name>T1GGS1_MEGSC</name>
<dbReference type="EMBL" id="CAQQ02020074">
    <property type="status" value="NOT_ANNOTATED_CDS"/>
    <property type="molecule type" value="Genomic_DNA"/>
</dbReference>
<reference evidence="3" key="1">
    <citation type="submission" date="2013-02" db="EMBL/GenBank/DDBJ databases">
        <authorList>
            <person name="Hughes D."/>
        </authorList>
    </citation>
    <scope>NUCLEOTIDE SEQUENCE</scope>
    <source>
        <strain>Durham</strain>
        <strain evidence="3">NC isolate 2 -- Noor lab</strain>
    </source>
</reference>
<organism evidence="2 3">
    <name type="scientific">Megaselia scalaris</name>
    <name type="common">Humpbacked fly</name>
    <name type="synonym">Phora scalaris</name>
    <dbReference type="NCBI Taxonomy" id="36166"/>
    <lineage>
        <taxon>Eukaryota</taxon>
        <taxon>Metazoa</taxon>
        <taxon>Ecdysozoa</taxon>
        <taxon>Arthropoda</taxon>
        <taxon>Hexapoda</taxon>
        <taxon>Insecta</taxon>
        <taxon>Pterygota</taxon>
        <taxon>Neoptera</taxon>
        <taxon>Endopterygota</taxon>
        <taxon>Diptera</taxon>
        <taxon>Brachycera</taxon>
        <taxon>Muscomorpha</taxon>
        <taxon>Platypezoidea</taxon>
        <taxon>Phoridae</taxon>
        <taxon>Megaseliini</taxon>
        <taxon>Megaselia</taxon>
    </lineage>
</organism>
<feature type="compositionally biased region" description="Acidic residues" evidence="1">
    <location>
        <begin position="55"/>
        <end position="70"/>
    </location>
</feature>
<dbReference type="HOGENOM" id="CLU_2253109_0_0_1"/>
<dbReference type="Proteomes" id="UP000015102">
    <property type="component" value="Unassembled WGS sequence"/>
</dbReference>
<accession>T1GGS1</accession>
<feature type="region of interest" description="Disordered" evidence="1">
    <location>
        <begin position="39"/>
        <end position="87"/>
    </location>
</feature>
<proteinExistence type="predicted"/>